<comment type="caution">
    <text evidence="1">The sequence shown here is derived from an EMBL/GenBank/DDBJ whole genome shotgun (WGS) entry which is preliminary data.</text>
</comment>
<protein>
    <submittedName>
        <fullName evidence="1">Uncharacterized protein</fullName>
    </submittedName>
</protein>
<dbReference type="EMBL" id="PDBW01000001">
    <property type="protein sequence ID" value="PFH01540.1"/>
    <property type="molecule type" value="Genomic_DNA"/>
</dbReference>
<accession>A0AB36TFB2</accession>
<organism evidence="1 2">
    <name type="scientific">Acetivibrio thermocellus AD2</name>
    <dbReference type="NCBI Taxonomy" id="1138384"/>
    <lineage>
        <taxon>Bacteria</taxon>
        <taxon>Bacillati</taxon>
        <taxon>Bacillota</taxon>
        <taxon>Clostridia</taxon>
        <taxon>Eubacteriales</taxon>
        <taxon>Oscillospiraceae</taxon>
        <taxon>Acetivibrio</taxon>
    </lineage>
</organism>
<gene>
    <name evidence="1" type="ORF">M972_11274</name>
</gene>
<proteinExistence type="predicted"/>
<evidence type="ECO:0000313" key="1">
    <source>
        <dbReference type="EMBL" id="PFH01540.1"/>
    </source>
</evidence>
<sequence>MKKGFLGNINGEIVPEYQSLRLPPSEAEIYIVDGITGKRTLIATYDKIAKRFVPINGNYWTENLVKVLKGE</sequence>
<name>A0AB36TFB2_ACETH</name>
<reference evidence="1 2" key="1">
    <citation type="submission" date="2017-09" db="EMBL/GenBank/DDBJ databases">
        <title>Evaluation of Pacific Biosciences Sequencing Technology to Finishing C. thermocellum Genome Sequences.</title>
        <authorList>
            <person name="Brown S."/>
        </authorList>
    </citation>
    <scope>NUCLEOTIDE SEQUENCE [LARGE SCALE GENOMIC DNA]</scope>
    <source>
        <strain evidence="1 2">AD2</strain>
    </source>
</reference>
<dbReference type="AlphaFoldDB" id="A0AB36TFB2"/>
<dbReference type="RefSeq" id="WP_003515413.1">
    <property type="nucleotide sequence ID" value="NZ_CP013828.1"/>
</dbReference>
<evidence type="ECO:0000313" key="2">
    <source>
        <dbReference type="Proteomes" id="UP000223596"/>
    </source>
</evidence>
<dbReference type="Proteomes" id="UP000223596">
    <property type="component" value="Unassembled WGS sequence"/>
</dbReference>